<gene>
    <name evidence="2" type="ORF">GCM10010531_09230</name>
</gene>
<accession>A0ABP6NYA6</accession>
<reference evidence="3" key="1">
    <citation type="journal article" date="2019" name="Int. J. Syst. Evol. Microbiol.">
        <title>The Global Catalogue of Microorganisms (GCM) 10K type strain sequencing project: providing services to taxonomists for standard genome sequencing and annotation.</title>
        <authorList>
            <consortium name="The Broad Institute Genomics Platform"/>
            <consortium name="The Broad Institute Genome Sequencing Center for Infectious Disease"/>
            <person name="Wu L."/>
            <person name="Ma J."/>
        </authorList>
    </citation>
    <scope>NUCLEOTIDE SEQUENCE [LARGE SCALE GENOMIC DNA]</scope>
    <source>
        <strain evidence="3">JCM 15614</strain>
    </source>
</reference>
<keyword evidence="3" id="KW-1185">Reference proteome</keyword>
<comment type="caution">
    <text evidence="2">The sequence shown here is derived from an EMBL/GenBank/DDBJ whole genome shotgun (WGS) entry which is preliminary data.</text>
</comment>
<name>A0ABP6NYA6_9ACTN</name>
<dbReference type="Proteomes" id="UP001499924">
    <property type="component" value="Unassembled WGS sequence"/>
</dbReference>
<dbReference type="InterPro" id="IPR013813">
    <property type="entry name" value="Endoribo_LPSP/chorism_mut-like"/>
</dbReference>
<dbReference type="SUPFAM" id="SSF55298">
    <property type="entry name" value="YjgF-like"/>
    <property type="match status" value="1"/>
</dbReference>
<evidence type="ECO:0000313" key="3">
    <source>
        <dbReference type="Proteomes" id="UP001499924"/>
    </source>
</evidence>
<dbReference type="Pfam" id="PF14588">
    <property type="entry name" value="YjgF_endoribonc"/>
    <property type="match status" value="1"/>
</dbReference>
<protein>
    <submittedName>
        <fullName evidence="2">RidA family protein</fullName>
    </submittedName>
</protein>
<organism evidence="2 3">
    <name type="scientific">Blastococcus jejuensis</name>
    <dbReference type="NCBI Taxonomy" id="351224"/>
    <lineage>
        <taxon>Bacteria</taxon>
        <taxon>Bacillati</taxon>
        <taxon>Actinomycetota</taxon>
        <taxon>Actinomycetes</taxon>
        <taxon>Geodermatophilales</taxon>
        <taxon>Geodermatophilaceae</taxon>
        <taxon>Blastococcus</taxon>
    </lineage>
</organism>
<dbReference type="CDD" id="cd02199">
    <property type="entry name" value="YjgF_YER057c_UK114_like_1"/>
    <property type="match status" value="1"/>
</dbReference>
<dbReference type="PANTHER" id="PTHR43760">
    <property type="entry name" value="ENDORIBONUCLEASE-RELATED"/>
    <property type="match status" value="1"/>
</dbReference>
<dbReference type="InterPro" id="IPR035959">
    <property type="entry name" value="RutC-like_sf"/>
</dbReference>
<proteinExistence type="predicted"/>
<sequence>MTTSTPSERLAELGLTLPDPASPSFDYVPVRREGRILYVAGQLPKEDGEVRITGRCGEDVDVATAQRAAEICTLQGIACAAAEAGGIDELDSVLRVTGFVASTPDFHEQPRVLDAASRLLGQIFGEAGRHARSAVGVAALPRRAPVEIEFLFTVRDLATGR</sequence>
<dbReference type="Gene3D" id="3.30.1330.40">
    <property type="entry name" value="RutC-like"/>
    <property type="match status" value="1"/>
</dbReference>
<dbReference type="RefSeq" id="WP_344687409.1">
    <property type="nucleotide sequence ID" value="NZ_BAAAVV010000002.1"/>
</dbReference>
<dbReference type="PANTHER" id="PTHR43760:SF1">
    <property type="entry name" value="ENDORIBONUCLEASE L-PSP_CHORISMATE MUTASE-LIKE DOMAIN-CONTAINING PROTEIN"/>
    <property type="match status" value="1"/>
</dbReference>
<evidence type="ECO:0000259" key="1">
    <source>
        <dbReference type="Pfam" id="PF14588"/>
    </source>
</evidence>
<evidence type="ECO:0000313" key="2">
    <source>
        <dbReference type="EMBL" id="GAA3159934.1"/>
    </source>
</evidence>
<dbReference type="EMBL" id="BAAAVV010000002">
    <property type="protein sequence ID" value="GAA3159934.1"/>
    <property type="molecule type" value="Genomic_DNA"/>
</dbReference>
<feature type="domain" description="Endoribonuclease L-PSP/chorismate mutase-like" evidence="1">
    <location>
        <begin position="9"/>
        <end position="141"/>
    </location>
</feature>